<keyword evidence="6" id="KW-0915">Sodium</keyword>
<evidence type="ECO:0000313" key="16">
    <source>
        <dbReference type="Proteomes" id="UP000663828"/>
    </source>
</evidence>
<dbReference type="PRINTS" id="PR01078">
    <property type="entry name" value="AMINACHANNEL"/>
</dbReference>
<keyword evidence="12" id="KW-0175">Coiled coil</keyword>
<feature type="compositionally biased region" description="Basic and acidic residues" evidence="13">
    <location>
        <begin position="1030"/>
        <end position="1039"/>
    </location>
</feature>
<feature type="region of interest" description="Disordered" evidence="13">
    <location>
        <begin position="988"/>
        <end position="1013"/>
    </location>
</feature>
<keyword evidence="10 11" id="KW-0407">Ion channel</keyword>
<dbReference type="PANTHER" id="PTHR11690:SF300">
    <property type="entry name" value="PICKPOCKET PROTEIN 19"/>
    <property type="match status" value="1"/>
</dbReference>
<evidence type="ECO:0008006" key="17">
    <source>
        <dbReference type="Google" id="ProtNLM"/>
    </source>
</evidence>
<evidence type="ECO:0000256" key="12">
    <source>
        <dbReference type="SAM" id="Coils"/>
    </source>
</evidence>
<evidence type="ECO:0000256" key="5">
    <source>
        <dbReference type="ARBA" id="ARBA00022989"/>
    </source>
</evidence>
<keyword evidence="5 14" id="KW-1133">Transmembrane helix</keyword>
<feature type="coiled-coil region" evidence="12">
    <location>
        <begin position="546"/>
        <end position="573"/>
    </location>
</feature>
<comment type="caution">
    <text evidence="15">The sequence shown here is derived from an EMBL/GenBank/DDBJ whole genome shotgun (WGS) entry which is preliminary data.</text>
</comment>
<evidence type="ECO:0000256" key="7">
    <source>
        <dbReference type="ARBA" id="ARBA00023065"/>
    </source>
</evidence>
<evidence type="ECO:0000256" key="2">
    <source>
        <dbReference type="ARBA" id="ARBA00022448"/>
    </source>
</evidence>
<dbReference type="InterPro" id="IPR001873">
    <property type="entry name" value="ENaC"/>
</dbReference>
<dbReference type="PANTHER" id="PTHR11690">
    <property type="entry name" value="AMILORIDE-SENSITIVE SODIUM CHANNEL-RELATED"/>
    <property type="match status" value="1"/>
</dbReference>
<dbReference type="GO" id="GO:0015280">
    <property type="term" value="F:ligand-gated sodium channel activity"/>
    <property type="evidence" value="ECO:0007669"/>
    <property type="project" value="TreeGrafter"/>
</dbReference>
<keyword evidence="2 11" id="KW-0813">Transport</keyword>
<organism evidence="15 16">
    <name type="scientific">Adineta ricciae</name>
    <name type="common">Rotifer</name>
    <dbReference type="NCBI Taxonomy" id="249248"/>
    <lineage>
        <taxon>Eukaryota</taxon>
        <taxon>Metazoa</taxon>
        <taxon>Spiralia</taxon>
        <taxon>Gnathifera</taxon>
        <taxon>Rotifera</taxon>
        <taxon>Eurotatoria</taxon>
        <taxon>Bdelloidea</taxon>
        <taxon>Adinetida</taxon>
        <taxon>Adinetidae</taxon>
        <taxon>Adineta</taxon>
    </lineage>
</organism>
<keyword evidence="7 11" id="KW-0406">Ion transport</keyword>
<dbReference type="GO" id="GO:0005886">
    <property type="term" value="C:plasma membrane"/>
    <property type="evidence" value="ECO:0007669"/>
    <property type="project" value="TreeGrafter"/>
</dbReference>
<feature type="region of interest" description="Disordered" evidence="13">
    <location>
        <begin position="1026"/>
        <end position="1045"/>
    </location>
</feature>
<keyword evidence="8 14" id="KW-0472">Membrane</keyword>
<feature type="compositionally biased region" description="Basic and acidic residues" evidence="13">
    <location>
        <begin position="1004"/>
        <end position="1013"/>
    </location>
</feature>
<dbReference type="Proteomes" id="UP000663828">
    <property type="component" value="Unassembled WGS sequence"/>
</dbReference>
<evidence type="ECO:0000256" key="3">
    <source>
        <dbReference type="ARBA" id="ARBA00022461"/>
    </source>
</evidence>
<name>A0A814ZJL5_ADIRI</name>
<dbReference type="Gene3D" id="1.10.287.770">
    <property type="entry name" value="YojJ-like"/>
    <property type="match status" value="1"/>
</dbReference>
<evidence type="ECO:0000256" key="11">
    <source>
        <dbReference type="RuleBase" id="RU000679"/>
    </source>
</evidence>
<reference evidence="15" key="1">
    <citation type="submission" date="2021-02" db="EMBL/GenBank/DDBJ databases">
        <authorList>
            <person name="Nowell W R."/>
        </authorList>
    </citation>
    <scope>NUCLEOTIDE SEQUENCE</scope>
</reference>
<dbReference type="EMBL" id="CAJNOR010002074">
    <property type="protein sequence ID" value="CAF1244045.1"/>
    <property type="molecule type" value="Genomic_DNA"/>
</dbReference>
<feature type="region of interest" description="Disordered" evidence="13">
    <location>
        <begin position="632"/>
        <end position="655"/>
    </location>
</feature>
<feature type="region of interest" description="Disordered" evidence="13">
    <location>
        <begin position="780"/>
        <end position="891"/>
    </location>
</feature>
<keyword evidence="16" id="KW-1185">Reference proteome</keyword>
<protein>
    <recommendedName>
        <fullName evidence="17">Amiloride-sensitive sodium channel</fullName>
    </recommendedName>
</protein>
<gene>
    <name evidence="15" type="ORF">XAT740_LOCUS25894</name>
</gene>
<evidence type="ECO:0000256" key="8">
    <source>
        <dbReference type="ARBA" id="ARBA00023136"/>
    </source>
</evidence>
<evidence type="ECO:0000256" key="13">
    <source>
        <dbReference type="SAM" id="MobiDB-lite"/>
    </source>
</evidence>
<proteinExistence type="inferred from homology"/>
<evidence type="ECO:0000313" key="15">
    <source>
        <dbReference type="EMBL" id="CAF1244045.1"/>
    </source>
</evidence>
<evidence type="ECO:0000256" key="14">
    <source>
        <dbReference type="SAM" id="Phobius"/>
    </source>
</evidence>
<keyword evidence="9 11" id="KW-0739">Sodium transport</keyword>
<comment type="subcellular location">
    <subcellularLocation>
        <location evidence="1">Membrane</location>
        <topology evidence="1">Multi-pass membrane protein</topology>
    </subcellularLocation>
</comment>
<evidence type="ECO:0000256" key="6">
    <source>
        <dbReference type="ARBA" id="ARBA00023053"/>
    </source>
</evidence>
<feature type="region of interest" description="Disordered" evidence="13">
    <location>
        <begin position="1"/>
        <end position="21"/>
    </location>
</feature>
<accession>A0A814ZJL5</accession>
<evidence type="ECO:0000256" key="1">
    <source>
        <dbReference type="ARBA" id="ARBA00004141"/>
    </source>
</evidence>
<keyword evidence="4 11" id="KW-0812">Transmembrane</keyword>
<keyword evidence="3 11" id="KW-0894">Sodium channel</keyword>
<comment type="similarity">
    <text evidence="11">Belongs to the amiloride-sensitive sodium channel (TC 1.A.6) family.</text>
</comment>
<feature type="compositionally biased region" description="Polar residues" evidence="13">
    <location>
        <begin position="819"/>
        <end position="835"/>
    </location>
</feature>
<evidence type="ECO:0000256" key="4">
    <source>
        <dbReference type="ARBA" id="ARBA00022692"/>
    </source>
</evidence>
<feature type="non-terminal residue" evidence="15">
    <location>
        <position position="1158"/>
    </location>
</feature>
<feature type="compositionally biased region" description="Low complexity" evidence="13">
    <location>
        <begin position="796"/>
        <end position="818"/>
    </location>
</feature>
<dbReference type="Gene3D" id="2.60.470.10">
    <property type="entry name" value="Acid-sensing ion channels like domains"/>
    <property type="match status" value="1"/>
</dbReference>
<dbReference type="AlphaFoldDB" id="A0A814ZJL5"/>
<dbReference type="Pfam" id="PF00858">
    <property type="entry name" value="ASC"/>
    <property type="match status" value="1"/>
</dbReference>
<evidence type="ECO:0000256" key="9">
    <source>
        <dbReference type="ARBA" id="ARBA00023201"/>
    </source>
</evidence>
<sequence length="1158" mass="131782">MSTDISMSPTDEKQAKSFKKSRQARVIIREFGLNTSTHGIPGIARSESMHNRIFWSISLLIFTGIMTYFVVQTIRSYFEYPTQTSVSIVVQWPQPFPAVTICNYSPLRYDRVMEPFLNYTAALNLTNTTDKTNFTKAYVPYVRQFLIDKLNQNESINEYLYSLESMMMFCNFNGLSCTVSDFTWFLSPQYGLCYTFNANPHDSLNKHIRNTGENGGTGTLELHLYIHQHQYVPYISNGVGAVALVHDNAQVPVIELKCIQLAPGRHHRLGYGIKKSTFLPLPYTSCSDQVNAGMQAMYTQYHDTHYGYSQKICYTACIQAYVYHRCGCGTPFYWTTNFIVLPGSDKSIHIPFCNISDSCYTQAEAEIMTTESISTYYCSDCGQECSFNDIPIAPTSIYSPPAYLMNEIKTFVESTDVPLPTNWSTTWTSEILLSYVSLEVTFETTRTEIYSQQASIGPVDVLSNVGGQTGLWIGISFLSLMEIAEMIYRLLRSQYHRFRRFAINCYEGMSSTFRQWKNKLQCSHRQSMNQNQLFIEDEFKTVHNVMDSLVNENNALKTRLDLLENRYERWIHDEQTYLNKRIEYLENENHQLHELYINYQMQNETCMRSMTDLIMKILLTQQERRKERVEQYHENDAAQWRTKQQQDDDNRCTTNDQTTWLDQRLMNVDEHDQQTRNHSSEFPDQLVTLATVKSKSERSSTGLTNKLYYLLSNEKSPCDNQRLPSVNIVPVNDPHTIPRKQQSTITITPKNKSTPQYARTAYSNHERLSTQTPVRTTTVVKNTSTTSTAKPNRVQATPVRPSTTTATATATTNRPRPTISTTTCQKTASSTSIPTKPSRPRYTLAKSSEPLRTVTPTPTPPTNTRTSASKSTKPALSTVKARPPPVTQQPARVSDLDALIAQRQAQTKAKKPTSIPVASVTNNKIRQSLFTKNTVKLVRPVRSQELKTFTCHLTPEVPNIISNEVVCPTNESLSTLTPPSLESITETKTIEKKEDSSTPSIAHDFSEDSLNEHHHGRKLVDTNASMSTKENNHNPHLRDQSSGSDISPIILIKTETSADSAYCNGSLDREETNTSDGYFLLPDDQLTSKDNPCSTKSSSVSQKSVVHRLVFPGRLGRMIFFRRILSDSDIYQKICSKDSEITHNVYHLDTIRDYSMEF</sequence>
<feature type="transmembrane region" description="Helical" evidence="14">
    <location>
        <begin position="53"/>
        <end position="71"/>
    </location>
</feature>
<feature type="compositionally biased region" description="Low complexity" evidence="13">
    <location>
        <begin position="850"/>
        <end position="866"/>
    </location>
</feature>
<evidence type="ECO:0000256" key="10">
    <source>
        <dbReference type="ARBA" id="ARBA00023303"/>
    </source>
</evidence>